<gene>
    <name evidence="2" type="ORF">WJX72_000321</name>
</gene>
<protein>
    <submittedName>
        <fullName evidence="2">Uncharacterized protein</fullName>
    </submittedName>
</protein>
<accession>A0AAW1PPB9</accession>
<reference evidence="2 3" key="1">
    <citation type="journal article" date="2024" name="Nat. Commun.">
        <title>Phylogenomics reveals the evolutionary origins of lichenization in chlorophyte algae.</title>
        <authorList>
            <person name="Puginier C."/>
            <person name="Libourel C."/>
            <person name="Otte J."/>
            <person name="Skaloud P."/>
            <person name="Haon M."/>
            <person name="Grisel S."/>
            <person name="Petersen M."/>
            <person name="Berrin J.G."/>
            <person name="Delaux P.M."/>
            <person name="Dal Grande F."/>
            <person name="Keller J."/>
        </authorList>
    </citation>
    <scope>NUCLEOTIDE SEQUENCE [LARGE SCALE GENOMIC DNA]</scope>
    <source>
        <strain evidence="2 3">SAG 2043</strain>
    </source>
</reference>
<comment type="caution">
    <text evidence="2">The sequence shown here is derived from an EMBL/GenBank/DDBJ whole genome shotgun (WGS) entry which is preliminary data.</text>
</comment>
<dbReference type="Gene3D" id="3.30.428.40">
    <property type="entry name" value="Protein of unknown function DUF3067"/>
    <property type="match status" value="1"/>
</dbReference>
<evidence type="ECO:0000313" key="3">
    <source>
        <dbReference type="Proteomes" id="UP001489004"/>
    </source>
</evidence>
<dbReference type="InterPro" id="IPR021420">
    <property type="entry name" value="DUF3067"/>
</dbReference>
<evidence type="ECO:0000313" key="2">
    <source>
        <dbReference type="EMBL" id="KAK9809847.1"/>
    </source>
</evidence>
<dbReference type="Pfam" id="PF11267">
    <property type="entry name" value="DUF3067"/>
    <property type="match status" value="1"/>
</dbReference>
<feature type="region of interest" description="Disordered" evidence="1">
    <location>
        <begin position="1"/>
        <end position="28"/>
    </location>
</feature>
<dbReference type="EMBL" id="JALJOR010000010">
    <property type="protein sequence ID" value="KAK9809847.1"/>
    <property type="molecule type" value="Genomic_DNA"/>
</dbReference>
<proteinExistence type="predicted"/>
<dbReference type="PANTHER" id="PTHR35126">
    <property type="entry name" value="SLR0598 PROTEIN"/>
    <property type="match status" value="1"/>
</dbReference>
<evidence type="ECO:0000256" key="1">
    <source>
        <dbReference type="SAM" id="MobiDB-lite"/>
    </source>
</evidence>
<dbReference type="PANTHER" id="PTHR35126:SF1">
    <property type="entry name" value="DUF3067 DOMAIN-CONTAINING PROTEIN"/>
    <property type="match status" value="1"/>
</dbReference>
<sequence>MIKTEGCSLAPAGVTYPGDDSADEEPSELDKARDQLNRLMGTSRLTGSALQQLSLDKWGRSYDMRLCKRGKKVYFQVMWKFLEQQSFPLTEDEYLQQLDAVAEYLTMWGVAGMVQAGISAASSRGPGFTGGGGACAISIPLDVDMTGARSGEWDGCI</sequence>
<name>A0AAW1PPB9_9CHLO</name>
<keyword evidence="3" id="KW-1185">Reference proteome</keyword>
<dbReference type="AlphaFoldDB" id="A0AAW1PPB9"/>
<dbReference type="Proteomes" id="UP001489004">
    <property type="component" value="Unassembled WGS sequence"/>
</dbReference>
<organism evidence="2 3">
    <name type="scientific">[Myrmecia] bisecta</name>
    <dbReference type="NCBI Taxonomy" id="41462"/>
    <lineage>
        <taxon>Eukaryota</taxon>
        <taxon>Viridiplantae</taxon>
        <taxon>Chlorophyta</taxon>
        <taxon>core chlorophytes</taxon>
        <taxon>Trebouxiophyceae</taxon>
        <taxon>Trebouxiales</taxon>
        <taxon>Trebouxiaceae</taxon>
        <taxon>Myrmecia</taxon>
    </lineage>
</organism>